<keyword evidence="4" id="KW-1185">Reference proteome</keyword>
<comment type="caution">
    <text evidence="3">The sequence shown here is derived from an EMBL/GenBank/DDBJ whole genome shotgun (WGS) entry which is preliminary data.</text>
</comment>
<organism evidence="3 4">
    <name type="scientific">Rhizorhabdus dicambivorans</name>
    <dbReference type="NCBI Taxonomy" id="1850238"/>
    <lineage>
        <taxon>Bacteria</taxon>
        <taxon>Pseudomonadati</taxon>
        <taxon>Pseudomonadota</taxon>
        <taxon>Alphaproteobacteria</taxon>
        <taxon>Sphingomonadales</taxon>
        <taxon>Sphingomonadaceae</taxon>
        <taxon>Rhizorhabdus</taxon>
    </lineage>
</organism>
<evidence type="ECO:0000313" key="4">
    <source>
        <dbReference type="Proteomes" id="UP000218934"/>
    </source>
</evidence>
<dbReference type="Pfam" id="PF07238">
    <property type="entry name" value="PilZ"/>
    <property type="match status" value="1"/>
</dbReference>
<dbReference type="EMBL" id="NWUF01000011">
    <property type="protein sequence ID" value="PCE41868.1"/>
    <property type="molecule type" value="Genomic_DNA"/>
</dbReference>
<gene>
    <name evidence="3" type="ORF">COO09_12610</name>
</gene>
<feature type="region of interest" description="Disordered" evidence="1">
    <location>
        <begin position="1"/>
        <end position="85"/>
    </location>
</feature>
<proteinExistence type="predicted"/>
<protein>
    <submittedName>
        <fullName evidence="3">PilZ domain-containing protein</fullName>
    </submittedName>
</protein>
<dbReference type="GO" id="GO:0035438">
    <property type="term" value="F:cyclic-di-GMP binding"/>
    <property type="evidence" value="ECO:0007669"/>
    <property type="project" value="InterPro"/>
</dbReference>
<sequence>MTAAPTSPSACTSARSATPTRPPPPMIRCTASTTASASTAGYWRRSTWSSATIRRPSRSSVPTSPTPPPPRRSWRSRKTRAFPDPSLLSREEETMYQSFHSEAFQAPVRTAHLPLARREERHAVAMPARLRPDLKLTLDAAAGGADQISDVIVTDISHRGLSAVSDQVLIAGTRVMVDMPVIGRREAEIRWISDNRAGCRFVEPLDEEELHAALCGDSRMARCFPGLMSPVTPDQWGRA</sequence>
<feature type="compositionally biased region" description="Low complexity" evidence="1">
    <location>
        <begin position="30"/>
        <end position="40"/>
    </location>
</feature>
<reference evidence="3 4" key="1">
    <citation type="submission" date="2017-09" db="EMBL/GenBank/DDBJ databases">
        <title>The Catabolism of 3,6-Dichlorosalicylic acid is Initiated by the Cytochrome P450 Monooxygenase DsmABC in Rhizorhabdus dicambivorans Ndbn-20.</title>
        <authorList>
            <person name="Na L."/>
        </authorList>
    </citation>
    <scope>NUCLEOTIDE SEQUENCE [LARGE SCALE GENOMIC DNA]</scope>
    <source>
        <strain evidence="3 4">Ndbn-20m</strain>
    </source>
</reference>
<dbReference type="OrthoDB" id="7572274at2"/>
<evidence type="ECO:0000313" key="3">
    <source>
        <dbReference type="EMBL" id="PCE41868.1"/>
    </source>
</evidence>
<dbReference type="Proteomes" id="UP000218934">
    <property type="component" value="Unassembled WGS sequence"/>
</dbReference>
<feature type="domain" description="PilZ" evidence="2">
    <location>
        <begin position="117"/>
        <end position="209"/>
    </location>
</feature>
<evidence type="ECO:0000259" key="2">
    <source>
        <dbReference type="Pfam" id="PF07238"/>
    </source>
</evidence>
<dbReference type="InterPro" id="IPR009875">
    <property type="entry name" value="PilZ_domain"/>
</dbReference>
<name>A0A2A4FWQ2_9SPHN</name>
<dbReference type="AlphaFoldDB" id="A0A2A4FWQ2"/>
<dbReference type="SUPFAM" id="SSF141371">
    <property type="entry name" value="PilZ domain-like"/>
    <property type="match status" value="1"/>
</dbReference>
<evidence type="ECO:0000256" key="1">
    <source>
        <dbReference type="SAM" id="MobiDB-lite"/>
    </source>
</evidence>
<dbReference type="KEGG" id="rdi:CMV14_14855"/>
<feature type="compositionally biased region" description="Low complexity" evidence="1">
    <location>
        <begin position="1"/>
        <end position="19"/>
    </location>
</feature>
<accession>A0A2A4FWQ2</accession>